<dbReference type="KEGG" id="kbs:EPA93_31930"/>
<sequence length="694" mass="78334">MNIPATRRGDVVDDYHGTKVADPYRWLEDATSEEVIAWSEAQNALTRQYLADLPGRETLKSRFTELLNYPKYSVPSREGEHYFFSWNTGLQNQAVLYKQKTLKDTASLVLDPNALSADGTVALTSQYYSKDGELLAYSISASGSDQQEIKIRRIVDGSDYAETIKWCKFASIAWRHDNRGFYYDRFPEPGSVPAEDESRFCKVYWHTLGTPQSDDQLIFERPDAKELSFSPSISDDGKYLLLTVWQGTDSNNRFYYRPVVSGDPFTFIRLLDEGDANYTFLGNDGPIFYFRTNQGAPRGRIIAIDTQRPECENWQELVGEQEDVLDFALIVNHQFVTVYMHDAHHVVKLYRLDGSFEGEVALPTLGSIAEVSGKPEQTELFFSFTSFLYPPTIYRYDLIDGSLSRLHEPVIKFKQEDYETTQVFYPTKDGTRVPMFLTHKKGLKLDGQNPVLLYGYGGFDISITPFFDTNALLWLELGGIYAVANLRGGGEYGEDWHQAGMLEKKQNVFDDFIAAAEWLIAERYTSAARLAIIGGSNGGLLTGACLVQRPDLYGTVICQVPVIDMLRYHRFTVGRFWIPEYGDAEHNAEQFAFLYAYSPLHNVKKDIAYPPTLIVTADSDDRVVPAHAKKFTATLQEANSGEHPILLRLEMKAGHGLGKPTSKIIEEESDILAFLCNQLNIEIPASLASPEPQA</sequence>
<dbReference type="EMBL" id="CP035758">
    <property type="protein sequence ID" value="QBD80333.1"/>
    <property type="molecule type" value="Genomic_DNA"/>
</dbReference>
<dbReference type="SUPFAM" id="SSF50993">
    <property type="entry name" value="Peptidase/esterase 'gauge' domain"/>
    <property type="match status" value="1"/>
</dbReference>
<dbReference type="InterPro" id="IPR001375">
    <property type="entry name" value="Peptidase_S9_cat"/>
</dbReference>
<evidence type="ECO:0000256" key="4">
    <source>
        <dbReference type="ARBA" id="ARBA00022670"/>
    </source>
</evidence>
<reference evidence="9 10" key="1">
    <citation type="submission" date="2019-01" db="EMBL/GenBank/DDBJ databases">
        <title>Ktedonosporobacter rubrisoli SCAWS-G2.</title>
        <authorList>
            <person name="Huang Y."/>
            <person name="Yan B."/>
        </authorList>
    </citation>
    <scope>NUCLEOTIDE SEQUENCE [LARGE SCALE GENOMIC DNA]</scope>
    <source>
        <strain evidence="9 10">SCAWS-G2</strain>
    </source>
</reference>
<dbReference type="InterPro" id="IPR002470">
    <property type="entry name" value="Peptidase_S9A"/>
</dbReference>
<keyword evidence="4" id="KW-0645">Protease</keyword>
<dbReference type="GO" id="GO:0004252">
    <property type="term" value="F:serine-type endopeptidase activity"/>
    <property type="evidence" value="ECO:0007669"/>
    <property type="project" value="UniProtKB-EC"/>
</dbReference>
<evidence type="ECO:0000313" key="10">
    <source>
        <dbReference type="Proteomes" id="UP000290365"/>
    </source>
</evidence>
<keyword evidence="6" id="KW-0720">Serine protease</keyword>
<dbReference type="RefSeq" id="WP_129891397.1">
    <property type="nucleotide sequence ID" value="NZ_CP035758.1"/>
</dbReference>
<dbReference type="PANTHER" id="PTHR42881">
    <property type="entry name" value="PROLYL ENDOPEPTIDASE"/>
    <property type="match status" value="1"/>
</dbReference>
<proteinExistence type="inferred from homology"/>
<dbReference type="AlphaFoldDB" id="A0A4P6JY09"/>
<dbReference type="Gene3D" id="3.40.50.1820">
    <property type="entry name" value="alpha/beta hydrolase"/>
    <property type="match status" value="1"/>
</dbReference>
<feature type="domain" description="Peptidase S9A N-terminal" evidence="8">
    <location>
        <begin position="5"/>
        <end position="405"/>
    </location>
</feature>
<organism evidence="9 10">
    <name type="scientific">Ktedonosporobacter rubrisoli</name>
    <dbReference type="NCBI Taxonomy" id="2509675"/>
    <lineage>
        <taxon>Bacteria</taxon>
        <taxon>Bacillati</taxon>
        <taxon>Chloroflexota</taxon>
        <taxon>Ktedonobacteria</taxon>
        <taxon>Ktedonobacterales</taxon>
        <taxon>Ktedonosporobacteraceae</taxon>
        <taxon>Ktedonosporobacter</taxon>
    </lineage>
</organism>
<evidence type="ECO:0000256" key="2">
    <source>
        <dbReference type="ARBA" id="ARBA00005228"/>
    </source>
</evidence>
<dbReference type="InterPro" id="IPR029058">
    <property type="entry name" value="AB_hydrolase_fold"/>
</dbReference>
<comment type="catalytic activity">
    <reaction evidence="1">
        <text>Hydrolysis of Pro-|-Xaa &gt;&gt; Ala-|-Xaa in oligopeptides.</text>
        <dbReference type="EC" id="3.4.21.26"/>
    </reaction>
</comment>
<dbReference type="GO" id="GO:0005829">
    <property type="term" value="C:cytosol"/>
    <property type="evidence" value="ECO:0007669"/>
    <property type="project" value="TreeGrafter"/>
</dbReference>
<gene>
    <name evidence="9" type="ORF">EPA93_31930</name>
</gene>
<dbReference type="GO" id="GO:0006508">
    <property type="term" value="P:proteolysis"/>
    <property type="evidence" value="ECO:0007669"/>
    <property type="project" value="UniProtKB-KW"/>
</dbReference>
<dbReference type="GO" id="GO:0070012">
    <property type="term" value="F:oligopeptidase activity"/>
    <property type="evidence" value="ECO:0007669"/>
    <property type="project" value="TreeGrafter"/>
</dbReference>
<evidence type="ECO:0000256" key="3">
    <source>
        <dbReference type="ARBA" id="ARBA00011897"/>
    </source>
</evidence>
<dbReference type="PANTHER" id="PTHR42881:SF2">
    <property type="entry name" value="PROLYL ENDOPEPTIDASE"/>
    <property type="match status" value="1"/>
</dbReference>
<evidence type="ECO:0000256" key="6">
    <source>
        <dbReference type="ARBA" id="ARBA00022825"/>
    </source>
</evidence>
<dbReference type="Gene3D" id="2.130.10.120">
    <property type="entry name" value="Prolyl oligopeptidase, N-terminal domain"/>
    <property type="match status" value="1"/>
</dbReference>
<dbReference type="Proteomes" id="UP000290365">
    <property type="component" value="Chromosome"/>
</dbReference>
<dbReference type="Pfam" id="PF00326">
    <property type="entry name" value="Peptidase_S9"/>
    <property type="match status" value="1"/>
</dbReference>
<dbReference type="FunFam" id="3.40.50.1820:FF:000005">
    <property type="entry name" value="Prolyl endopeptidase"/>
    <property type="match status" value="1"/>
</dbReference>
<evidence type="ECO:0000259" key="8">
    <source>
        <dbReference type="Pfam" id="PF02897"/>
    </source>
</evidence>
<name>A0A4P6JY09_KTERU</name>
<dbReference type="FunFam" id="2.130.10.120:FF:000001">
    <property type="entry name" value="Prolyl endopeptidase"/>
    <property type="match status" value="1"/>
</dbReference>
<dbReference type="InterPro" id="IPR002471">
    <property type="entry name" value="Pept_S9_AS"/>
</dbReference>
<evidence type="ECO:0000256" key="5">
    <source>
        <dbReference type="ARBA" id="ARBA00022801"/>
    </source>
</evidence>
<feature type="domain" description="Peptidase S9 prolyl oligopeptidase catalytic" evidence="7">
    <location>
        <begin position="467"/>
        <end position="680"/>
    </location>
</feature>
<evidence type="ECO:0000256" key="1">
    <source>
        <dbReference type="ARBA" id="ARBA00001070"/>
    </source>
</evidence>
<dbReference type="PRINTS" id="PR00862">
    <property type="entry name" value="PROLIGOPTASE"/>
</dbReference>
<comment type="similarity">
    <text evidence="2">Belongs to the peptidase S9A family.</text>
</comment>
<evidence type="ECO:0000313" key="9">
    <source>
        <dbReference type="EMBL" id="QBD80333.1"/>
    </source>
</evidence>
<keyword evidence="10" id="KW-1185">Reference proteome</keyword>
<dbReference type="EC" id="3.4.21.26" evidence="3"/>
<dbReference type="OrthoDB" id="9801421at2"/>
<dbReference type="InterPro" id="IPR051167">
    <property type="entry name" value="Prolyl_oligopep/macrocyclase"/>
</dbReference>
<dbReference type="PROSITE" id="PS00708">
    <property type="entry name" value="PRO_ENDOPEP_SER"/>
    <property type="match status" value="1"/>
</dbReference>
<evidence type="ECO:0000259" key="7">
    <source>
        <dbReference type="Pfam" id="PF00326"/>
    </source>
</evidence>
<accession>A0A4P6JY09</accession>
<dbReference type="SUPFAM" id="SSF53474">
    <property type="entry name" value="alpha/beta-Hydrolases"/>
    <property type="match status" value="1"/>
</dbReference>
<dbReference type="InterPro" id="IPR023302">
    <property type="entry name" value="Pept_S9A_N"/>
</dbReference>
<dbReference type="Pfam" id="PF02897">
    <property type="entry name" value="Peptidase_S9_N"/>
    <property type="match status" value="1"/>
</dbReference>
<keyword evidence="5" id="KW-0378">Hydrolase</keyword>
<protein>
    <recommendedName>
        <fullName evidence="3">prolyl oligopeptidase</fullName>
        <ecNumber evidence="3">3.4.21.26</ecNumber>
    </recommendedName>
</protein>